<gene>
    <name evidence="2" type="ORF">K458DRAFT_301552</name>
</gene>
<dbReference type="OrthoDB" id="3486565at2759"/>
<dbReference type="PANTHER" id="PTHR33112">
    <property type="entry name" value="DOMAIN PROTEIN, PUTATIVE-RELATED"/>
    <property type="match status" value="1"/>
</dbReference>
<accession>A0A6G1J3F6</accession>
<feature type="non-terminal residue" evidence="2">
    <location>
        <position position="1"/>
    </location>
</feature>
<protein>
    <submittedName>
        <fullName evidence="2">HET-domain-containing protein</fullName>
    </submittedName>
</protein>
<dbReference type="Pfam" id="PF06985">
    <property type="entry name" value="HET"/>
    <property type="match status" value="1"/>
</dbReference>
<evidence type="ECO:0000313" key="3">
    <source>
        <dbReference type="Proteomes" id="UP000799291"/>
    </source>
</evidence>
<name>A0A6G1J3F6_9PLEO</name>
<organism evidence="2 3">
    <name type="scientific">Lentithecium fluviatile CBS 122367</name>
    <dbReference type="NCBI Taxonomy" id="1168545"/>
    <lineage>
        <taxon>Eukaryota</taxon>
        <taxon>Fungi</taxon>
        <taxon>Dikarya</taxon>
        <taxon>Ascomycota</taxon>
        <taxon>Pezizomycotina</taxon>
        <taxon>Dothideomycetes</taxon>
        <taxon>Pleosporomycetidae</taxon>
        <taxon>Pleosporales</taxon>
        <taxon>Massarineae</taxon>
        <taxon>Lentitheciaceae</taxon>
        <taxon>Lentithecium</taxon>
    </lineage>
</organism>
<dbReference type="AlphaFoldDB" id="A0A6G1J3F6"/>
<evidence type="ECO:0000259" key="1">
    <source>
        <dbReference type="Pfam" id="PF06985"/>
    </source>
</evidence>
<dbReference type="EMBL" id="MU005580">
    <property type="protein sequence ID" value="KAF2684743.1"/>
    <property type="molecule type" value="Genomic_DNA"/>
</dbReference>
<reference evidence="2" key="1">
    <citation type="journal article" date="2020" name="Stud. Mycol.">
        <title>101 Dothideomycetes genomes: a test case for predicting lifestyles and emergence of pathogens.</title>
        <authorList>
            <person name="Haridas S."/>
            <person name="Albert R."/>
            <person name="Binder M."/>
            <person name="Bloem J."/>
            <person name="Labutti K."/>
            <person name="Salamov A."/>
            <person name="Andreopoulos B."/>
            <person name="Baker S."/>
            <person name="Barry K."/>
            <person name="Bills G."/>
            <person name="Bluhm B."/>
            <person name="Cannon C."/>
            <person name="Castanera R."/>
            <person name="Culley D."/>
            <person name="Daum C."/>
            <person name="Ezra D."/>
            <person name="Gonzalez J."/>
            <person name="Henrissat B."/>
            <person name="Kuo A."/>
            <person name="Liang C."/>
            <person name="Lipzen A."/>
            <person name="Lutzoni F."/>
            <person name="Magnuson J."/>
            <person name="Mondo S."/>
            <person name="Nolan M."/>
            <person name="Ohm R."/>
            <person name="Pangilinan J."/>
            <person name="Park H.-J."/>
            <person name="Ramirez L."/>
            <person name="Alfaro M."/>
            <person name="Sun H."/>
            <person name="Tritt A."/>
            <person name="Yoshinaga Y."/>
            <person name="Zwiers L.-H."/>
            <person name="Turgeon B."/>
            <person name="Goodwin S."/>
            <person name="Spatafora J."/>
            <person name="Crous P."/>
            <person name="Grigoriev I."/>
        </authorList>
    </citation>
    <scope>NUCLEOTIDE SEQUENCE</scope>
    <source>
        <strain evidence="2">CBS 122367</strain>
    </source>
</reference>
<dbReference type="Proteomes" id="UP000799291">
    <property type="component" value="Unassembled WGS sequence"/>
</dbReference>
<dbReference type="InterPro" id="IPR010730">
    <property type="entry name" value="HET"/>
</dbReference>
<keyword evidence="3" id="KW-1185">Reference proteome</keyword>
<evidence type="ECO:0000313" key="2">
    <source>
        <dbReference type="EMBL" id="KAF2684743.1"/>
    </source>
</evidence>
<sequence>CSNEHAECRKGSDDAWIPSRLIDIHDYRSSGQVRIVSRNDIELSQFGEQPRYTTLSHVWGTHTFLTLVHSNLQNLRSGFPVSGLPKTFTQAIAVTEKIGLRYLWIDSLCIIQDSAEDWRVEAGSMDKVYLNSFCTIAASLAANPNEGLFWDRNAELSKPFAVQFMSPPRPTQFRVFLDLQFLILDHSPLYKRGWVLQESLLSPRTMHFSKLPAFECREIFACESYRTTGAKSASADLLYRTRKTIARAEEFTYSNWCGIVFDYSRCNLTKGTDKLIALCGIAKVVSSVIPGGYFAGIWAEWWLQGLLWMVDRGEELAPIRPWEEYRGISVLSRVLL</sequence>
<proteinExistence type="predicted"/>
<feature type="domain" description="Heterokaryon incompatibility" evidence="1">
    <location>
        <begin position="52"/>
        <end position="198"/>
    </location>
</feature>
<dbReference type="PANTHER" id="PTHR33112:SF8">
    <property type="entry name" value="HETEROKARYON INCOMPATIBILITY DOMAIN-CONTAINING PROTEIN"/>
    <property type="match status" value="1"/>
</dbReference>